<comment type="caution">
    <text evidence="3">The sequence shown here is derived from an EMBL/GenBank/DDBJ whole genome shotgun (WGS) entry which is preliminary data.</text>
</comment>
<gene>
    <name evidence="3" type="ORF">D917_07283</name>
</gene>
<organism evidence="3 4">
    <name type="scientific">Trichinella nativa</name>
    <dbReference type="NCBI Taxonomy" id="6335"/>
    <lineage>
        <taxon>Eukaryota</taxon>
        <taxon>Metazoa</taxon>
        <taxon>Ecdysozoa</taxon>
        <taxon>Nematoda</taxon>
        <taxon>Enoplea</taxon>
        <taxon>Dorylaimia</taxon>
        <taxon>Trichinellida</taxon>
        <taxon>Trichinellidae</taxon>
        <taxon>Trichinella</taxon>
    </lineage>
</organism>
<evidence type="ECO:0000313" key="4">
    <source>
        <dbReference type="Proteomes" id="UP000243006"/>
    </source>
</evidence>
<accession>A0A1Y3ESZ4</accession>
<name>A0A1Y3ESZ4_9BILA</name>
<feature type="compositionally biased region" description="Polar residues" evidence="1">
    <location>
        <begin position="75"/>
        <end position="92"/>
    </location>
</feature>
<sequence>MELISCVHLFIECYLLQLAAQAVNNQKFSSIIEFHQNQEESRRILSANIPFSCNVKTSTSLGKRSALKLNAEANQEGANAKTGNSPQESTSPIEGGDLATPLSNEGQSKSEISVKGMLLIYNFKIYRTLCFFLLTIK</sequence>
<keyword evidence="2" id="KW-0732">Signal</keyword>
<evidence type="ECO:0000256" key="1">
    <source>
        <dbReference type="SAM" id="MobiDB-lite"/>
    </source>
</evidence>
<reference evidence="3 4" key="1">
    <citation type="submission" date="2015-04" db="EMBL/GenBank/DDBJ databases">
        <title>Draft genome of the roundworm Trichinella nativa.</title>
        <authorList>
            <person name="Mitreva M."/>
        </authorList>
    </citation>
    <scope>NUCLEOTIDE SEQUENCE [LARGE SCALE GENOMIC DNA]</scope>
    <source>
        <strain evidence="3 4">ISS45</strain>
    </source>
</reference>
<protein>
    <submittedName>
        <fullName evidence="3">Uncharacterized protein</fullName>
    </submittedName>
</protein>
<evidence type="ECO:0000256" key="2">
    <source>
        <dbReference type="SAM" id="SignalP"/>
    </source>
</evidence>
<feature type="signal peptide" evidence="2">
    <location>
        <begin position="1"/>
        <end position="21"/>
    </location>
</feature>
<dbReference type="AlphaFoldDB" id="A0A1Y3ESZ4"/>
<dbReference type="EMBL" id="LVZM01005521">
    <property type="protein sequence ID" value="OUC46986.1"/>
    <property type="molecule type" value="Genomic_DNA"/>
</dbReference>
<feature type="region of interest" description="Disordered" evidence="1">
    <location>
        <begin position="75"/>
        <end position="106"/>
    </location>
</feature>
<feature type="chain" id="PRO_5010986111" evidence="2">
    <location>
        <begin position="22"/>
        <end position="137"/>
    </location>
</feature>
<proteinExistence type="predicted"/>
<evidence type="ECO:0000313" key="3">
    <source>
        <dbReference type="EMBL" id="OUC46986.1"/>
    </source>
</evidence>
<dbReference type="Proteomes" id="UP000243006">
    <property type="component" value="Unassembled WGS sequence"/>
</dbReference>